<proteinExistence type="predicted"/>
<dbReference type="AlphaFoldDB" id="A0A0A9AW95"/>
<evidence type="ECO:0000313" key="1">
    <source>
        <dbReference type="EMBL" id="JAD54103.1"/>
    </source>
</evidence>
<reference evidence="1" key="1">
    <citation type="submission" date="2014-09" db="EMBL/GenBank/DDBJ databases">
        <authorList>
            <person name="Magalhaes I.L.F."/>
            <person name="Oliveira U."/>
            <person name="Santos F.R."/>
            <person name="Vidigal T.H.D.A."/>
            <person name="Brescovit A.D."/>
            <person name="Santos A.J."/>
        </authorList>
    </citation>
    <scope>NUCLEOTIDE SEQUENCE</scope>
    <source>
        <tissue evidence="1">Shoot tissue taken approximately 20 cm above the soil surface</tissue>
    </source>
</reference>
<protein>
    <submittedName>
        <fullName evidence="1">Uncharacterized protein</fullName>
    </submittedName>
</protein>
<name>A0A0A9AW95_ARUDO</name>
<organism evidence="1">
    <name type="scientific">Arundo donax</name>
    <name type="common">Giant reed</name>
    <name type="synonym">Donax arundinaceus</name>
    <dbReference type="NCBI Taxonomy" id="35708"/>
    <lineage>
        <taxon>Eukaryota</taxon>
        <taxon>Viridiplantae</taxon>
        <taxon>Streptophyta</taxon>
        <taxon>Embryophyta</taxon>
        <taxon>Tracheophyta</taxon>
        <taxon>Spermatophyta</taxon>
        <taxon>Magnoliopsida</taxon>
        <taxon>Liliopsida</taxon>
        <taxon>Poales</taxon>
        <taxon>Poaceae</taxon>
        <taxon>PACMAD clade</taxon>
        <taxon>Arundinoideae</taxon>
        <taxon>Arundineae</taxon>
        <taxon>Arundo</taxon>
    </lineage>
</organism>
<sequence>MVAPTPATTADRTAPSQRIGLATAALLTLLS</sequence>
<dbReference type="EMBL" id="GBRH01243792">
    <property type="protein sequence ID" value="JAD54103.1"/>
    <property type="molecule type" value="Transcribed_RNA"/>
</dbReference>
<accession>A0A0A9AW95</accession>
<reference evidence="1" key="2">
    <citation type="journal article" date="2015" name="Data Brief">
        <title>Shoot transcriptome of the giant reed, Arundo donax.</title>
        <authorList>
            <person name="Barrero R.A."/>
            <person name="Guerrero F.D."/>
            <person name="Moolhuijzen P."/>
            <person name="Goolsby J.A."/>
            <person name="Tidwell J."/>
            <person name="Bellgard S.E."/>
            <person name="Bellgard M.I."/>
        </authorList>
    </citation>
    <scope>NUCLEOTIDE SEQUENCE</scope>
    <source>
        <tissue evidence="1">Shoot tissue taken approximately 20 cm above the soil surface</tissue>
    </source>
</reference>